<organism evidence="3 4">
    <name type="scientific">Homarus americanus</name>
    <name type="common">American lobster</name>
    <dbReference type="NCBI Taxonomy" id="6706"/>
    <lineage>
        <taxon>Eukaryota</taxon>
        <taxon>Metazoa</taxon>
        <taxon>Ecdysozoa</taxon>
        <taxon>Arthropoda</taxon>
        <taxon>Crustacea</taxon>
        <taxon>Multicrustacea</taxon>
        <taxon>Malacostraca</taxon>
        <taxon>Eumalacostraca</taxon>
        <taxon>Eucarida</taxon>
        <taxon>Decapoda</taxon>
        <taxon>Pleocyemata</taxon>
        <taxon>Astacidea</taxon>
        <taxon>Nephropoidea</taxon>
        <taxon>Nephropidae</taxon>
        <taxon>Homarus</taxon>
    </lineage>
</organism>
<evidence type="ECO:0000256" key="1">
    <source>
        <dbReference type="ARBA" id="ARBA00022737"/>
    </source>
</evidence>
<dbReference type="PROSITE" id="PS51125">
    <property type="entry name" value="NHL"/>
    <property type="match status" value="1"/>
</dbReference>
<dbReference type="Pfam" id="PF01436">
    <property type="entry name" value="NHL"/>
    <property type="match status" value="1"/>
</dbReference>
<evidence type="ECO:0000256" key="2">
    <source>
        <dbReference type="PROSITE-ProRule" id="PRU00504"/>
    </source>
</evidence>
<dbReference type="GO" id="GO:0000209">
    <property type="term" value="P:protein polyubiquitination"/>
    <property type="evidence" value="ECO:0007669"/>
    <property type="project" value="TreeGrafter"/>
</dbReference>
<dbReference type="InterPro" id="IPR050952">
    <property type="entry name" value="TRIM-NHL_E3_ligases"/>
</dbReference>
<dbReference type="InterPro" id="IPR011042">
    <property type="entry name" value="6-blade_b-propeller_TolB-like"/>
</dbReference>
<keyword evidence="4" id="KW-1185">Reference proteome</keyword>
<accession>A0A8J5JKY0</accession>
<dbReference type="GO" id="GO:0043161">
    <property type="term" value="P:proteasome-mediated ubiquitin-dependent protein catabolic process"/>
    <property type="evidence" value="ECO:0007669"/>
    <property type="project" value="TreeGrafter"/>
</dbReference>
<dbReference type="Gene3D" id="2.120.10.30">
    <property type="entry name" value="TolB, C-terminal domain"/>
    <property type="match status" value="1"/>
</dbReference>
<dbReference type="SUPFAM" id="SSF63829">
    <property type="entry name" value="Calcium-dependent phosphotriesterase"/>
    <property type="match status" value="1"/>
</dbReference>
<gene>
    <name evidence="3" type="primary">Trim71-L1</name>
    <name evidence="3" type="ORF">Hamer_G012758</name>
</gene>
<dbReference type="GO" id="GO:0061630">
    <property type="term" value="F:ubiquitin protein ligase activity"/>
    <property type="evidence" value="ECO:0007669"/>
    <property type="project" value="TreeGrafter"/>
</dbReference>
<name>A0A8J5JKY0_HOMAM</name>
<dbReference type="EMBL" id="JAHLQT010031643">
    <property type="protein sequence ID" value="KAG7160212.1"/>
    <property type="molecule type" value="Genomic_DNA"/>
</dbReference>
<feature type="repeat" description="NHL" evidence="2">
    <location>
        <begin position="86"/>
        <end position="129"/>
    </location>
</feature>
<evidence type="ECO:0000313" key="4">
    <source>
        <dbReference type="Proteomes" id="UP000747542"/>
    </source>
</evidence>
<dbReference type="InterPro" id="IPR001258">
    <property type="entry name" value="NHL_repeat"/>
</dbReference>
<dbReference type="PANTHER" id="PTHR24104:SF48">
    <property type="entry name" value="PROTEIN WECH"/>
    <property type="match status" value="1"/>
</dbReference>
<comment type="caution">
    <text evidence="3">The sequence shown here is derived from an EMBL/GenBank/DDBJ whole genome shotgun (WGS) entry which is preliminary data.</text>
</comment>
<dbReference type="CDD" id="cd05819">
    <property type="entry name" value="NHL"/>
    <property type="match status" value="1"/>
</dbReference>
<sequence length="179" mass="20036">MRLALDEAGNLLTLEEGSCGTINILTVCPIKKAVTARVKVELQISYPDIPFSKPRFLAWHSCNTLLVVDLGIDRIFQVDYKMGYCIKSFGTPGKASGQFNDPAGITSDNLGYIYIADSRNHRIQVYDPFLDFACILEKDAPLFRPSGIHVTPNDDLLVINYWENSIAKFNLITKKPMGY</sequence>
<proteinExistence type="predicted"/>
<dbReference type="Proteomes" id="UP000747542">
    <property type="component" value="Unassembled WGS sequence"/>
</dbReference>
<keyword evidence="1" id="KW-0677">Repeat</keyword>
<reference evidence="3" key="1">
    <citation type="journal article" date="2021" name="Sci. Adv.">
        <title>The American lobster genome reveals insights on longevity, neural, and immune adaptations.</title>
        <authorList>
            <person name="Polinski J.M."/>
            <person name="Zimin A.V."/>
            <person name="Clark K.F."/>
            <person name="Kohn A.B."/>
            <person name="Sadowski N."/>
            <person name="Timp W."/>
            <person name="Ptitsyn A."/>
            <person name="Khanna P."/>
            <person name="Romanova D.Y."/>
            <person name="Williams P."/>
            <person name="Greenwood S.J."/>
            <person name="Moroz L.L."/>
            <person name="Walt D.R."/>
            <person name="Bodnar A.G."/>
        </authorList>
    </citation>
    <scope>NUCLEOTIDE SEQUENCE</scope>
    <source>
        <strain evidence="3">GMGI-L3</strain>
    </source>
</reference>
<dbReference type="PANTHER" id="PTHR24104">
    <property type="entry name" value="E3 UBIQUITIN-PROTEIN LIGASE NHLRC1-RELATED"/>
    <property type="match status" value="1"/>
</dbReference>
<protein>
    <submittedName>
        <fullName evidence="3">E3 ubiquitin-protein ligase TRIM71-like 1</fullName>
    </submittedName>
</protein>
<evidence type="ECO:0000313" key="3">
    <source>
        <dbReference type="EMBL" id="KAG7160212.1"/>
    </source>
</evidence>
<dbReference type="AlphaFoldDB" id="A0A8J5JKY0"/>